<evidence type="ECO:0000313" key="1">
    <source>
        <dbReference type="EMBL" id="CAG9708176.1"/>
    </source>
</evidence>
<name>A0AA86K164_9CLOT</name>
<accession>A0AA86K164</accession>
<dbReference type="EMBL" id="CAKJVE010000004">
    <property type="protein sequence ID" value="CAG9708176.1"/>
    <property type="molecule type" value="Genomic_DNA"/>
</dbReference>
<organism evidence="1 2">
    <name type="scientific">Clostridium neonatale</name>
    <dbReference type="NCBI Taxonomy" id="137838"/>
    <lineage>
        <taxon>Bacteria</taxon>
        <taxon>Bacillati</taxon>
        <taxon>Bacillota</taxon>
        <taxon>Clostridia</taxon>
        <taxon>Eubacteriales</taxon>
        <taxon>Clostridiaceae</taxon>
        <taxon>Clostridium</taxon>
    </lineage>
</organism>
<protein>
    <submittedName>
        <fullName evidence="1">Uncharacterized protein</fullName>
    </submittedName>
</protein>
<dbReference type="Proteomes" id="UP000789738">
    <property type="component" value="Unassembled WGS sequence"/>
</dbReference>
<reference evidence="1" key="1">
    <citation type="submission" date="2021-10" db="EMBL/GenBank/DDBJ databases">
        <authorList>
            <person name="Mesa V."/>
        </authorList>
    </citation>
    <scope>NUCLEOTIDE SEQUENCE</scope>
    <source>
        <strain evidence="1">CC3_PB</strain>
    </source>
</reference>
<proteinExistence type="predicted"/>
<evidence type="ECO:0000313" key="2">
    <source>
        <dbReference type="Proteomes" id="UP000789738"/>
    </source>
</evidence>
<gene>
    <name evidence="1" type="ORF">CNEO_43448</name>
</gene>
<dbReference type="AlphaFoldDB" id="A0AA86K164"/>
<comment type="caution">
    <text evidence="1">The sequence shown here is derived from an EMBL/GenBank/DDBJ whole genome shotgun (WGS) entry which is preliminary data.</text>
</comment>
<sequence length="43" mass="5108">MTVNNYIKLTLILRGDKIQIVGRKIFEKSSTKFTKEIYYNQVL</sequence>